<dbReference type="GO" id="GO:0051213">
    <property type="term" value="F:dioxygenase activity"/>
    <property type="evidence" value="ECO:0007669"/>
    <property type="project" value="UniProtKB-KW"/>
</dbReference>
<protein>
    <submittedName>
        <fullName evidence="1">Cysteine dioxygenase family protein</fullName>
    </submittedName>
</protein>
<organism evidence="1 2">
    <name type="scientific">Dietzia aurantiaca</name>
    <dbReference type="NCBI Taxonomy" id="983873"/>
    <lineage>
        <taxon>Bacteria</taxon>
        <taxon>Bacillati</taxon>
        <taxon>Actinomycetota</taxon>
        <taxon>Actinomycetes</taxon>
        <taxon>Mycobacteriales</taxon>
        <taxon>Dietziaceae</taxon>
        <taxon>Dietzia</taxon>
    </lineage>
</organism>
<dbReference type="InterPro" id="IPR014710">
    <property type="entry name" value="RmlC-like_jellyroll"/>
</dbReference>
<dbReference type="EMBL" id="JBHSHP010000054">
    <property type="protein sequence ID" value="MFC4755886.1"/>
    <property type="molecule type" value="Genomic_DNA"/>
</dbReference>
<evidence type="ECO:0000313" key="2">
    <source>
        <dbReference type="Proteomes" id="UP001595836"/>
    </source>
</evidence>
<dbReference type="Proteomes" id="UP001595836">
    <property type="component" value="Unassembled WGS sequence"/>
</dbReference>
<dbReference type="Gene3D" id="2.60.120.10">
    <property type="entry name" value="Jelly Rolls"/>
    <property type="match status" value="1"/>
</dbReference>
<keyword evidence="1" id="KW-0560">Oxidoreductase</keyword>
<comment type="caution">
    <text evidence="1">The sequence shown here is derived from an EMBL/GenBank/DDBJ whole genome shotgun (WGS) entry which is preliminary data.</text>
</comment>
<dbReference type="InterPro" id="IPR011051">
    <property type="entry name" value="RmlC_Cupin_sf"/>
</dbReference>
<name>A0ABV9PWZ4_9ACTN</name>
<accession>A0ABV9PWZ4</accession>
<dbReference type="SUPFAM" id="SSF51182">
    <property type="entry name" value="RmlC-like cupins"/>
    <property type="match status" value="1"/>
</dbReference>
<reference evidence="2" key="1">
    <citation type="journal article" date="2019" name="Int. J. Syst. Evol. Microbiol.">
        <title>The Global Catalogue of Microorganisms (GCM) 10K type strain sequencing project: providing services to taxonomists for standard genome sequencing and annotation.</title>
        <authorList>
            <consortium name="The Broad Institute Genomics Platform"/>
            <consortium name="The Broad Institute Genome Sequencing Center for Infectious Disease"/>
            <person name="Wu L."/>
            <person name="Ma J."/>
        </authorList>
    </citation>
    <scope>NUCLEOTIDE SEQUENCE [LARGE SCALE GENOMIC DNA]</scope>
    <source>
        <strain evidence="2">JCM 11882</strain>
    </source>
</reference>
<sequence length="190" mass="20949">MSNIPVEIAEFANRCESKMKSGLTEEELTAQIRDDLEAVLDKGFDLPTPFTTPNPDHYVMYPLYISDDGDFCVASAVWGVGQRTPVHGHETWGVVGIYSGRETEKQFEKPTGSSSALVETGEVTWRPGEVTVCCTTDDDVHEVWSDGNEPCVGIHVYGANIGELRRRKYDPMTGEESWFVSTWAPIGVGG</sequence>
<dbReference type="CDD" id="cd10548">
    <property type="entry name" value="cupin_CDO"/>
    <property type="match status" value="1"/>
</dbReference>
<keyword evidence="1" id="KW-0223">Dioxygenase</keyword>
<dbReference type="RefSeq" id="WP_344995333.1">
    <property type="nucleotide sequence ID" value="NZ_BAABCD010000051.1"/>
</dbReference>
<evidence type="ECO:0000313" key="1">
    <source>
        <dbReference type="EMBL" id="MFC4755886.1"/>
    </source>
</evidence>
<proteinExistence type="predicted"/>
<keyword evidence="2" id="KW-1185">Reference proteome</keyword>
<gene>
    <name evidence="1" type="ORF">ACFO7U_14015</name>
</gene>